<evidence type="ECO:0000256" key="5">
    <source>
        <dbReference type="ARBA" id="ARBA00022833"/>
    </source>
</evidence>
<evidence type="ECO:0000313" key="16">
    <source>
        <dbReference type="Proteomes" id="UP000007819"/>
    </source>
</evidence>
<dbReference type="OrthoDB" id="6587753at2759"/>
<evidence type="ECO:0000256" key="6">
    <source>
        <dbReference type="ARBA" id="ARBA00023015"/>
    </source>
</evidence>
<evidence type="ECO:0000256" key="1">
    <source>
        <dbReference type="ARBA" id="ARBA00004642"/>
    </source>
</evidence>
<dbReference type="GO" id="GO:0043565">
    <property type="term" value="F:sequence-specific DNA binding"/>
    <property type="evidence" value="ECO:0007669"/>
    <property type="project" value="InterPro"/>
</dbReference>
<evidence type="ECO:0000259" key="14">
    <source>
        <dbReference type="PROSITE" id="PS50950"/>
    </source>
</evidence>
<sequence length="450" mass="52050">MSRNCFVPGCREGYKSKIKINKWQGIIKTTMFKAPKDLLLLEKWVKAIPRADRELRPGIDSVCEKHFDETYLNRYFETKLPDGSINQIKRDRIILKNNAIPSIFPDLPQYLTKKRPIEKIIAEKKILFNNYIPNKIDDISNTTDHVSETFNNLHDILKNMSLPDGWFFTYLNRSLVLGNLDSNYELIKKIIVSNNDLNLKVFIRNKLINITCTSVTCIEDITKVLKIVDDFVMCPGTGIDNCPKSDQCCEHINLISLNQVRNPRCTECAKKRKYFMDTQRVFLEQINEKPTTKPVLKNVLRINKRLNIKVTNLQAKVGLLKQQCAEASAKSIEEAIIEMPENQQEAVRACFAAAKKHNVKGNRYTINWIYECLLIRIKSKKVYEHLRSKNILTLPCVDTLQKYIQKMSSQYGFQQATFDILKKKSSTMKPEEKRGTLLLDEMKLSESVSS</sequence>
<dbReference type="InterPro" id="IPR026516">
    <property type="entry name" value="THAP1/10"/>
</dbReference>
<dbReference type="EnsemblMetazoa" id="XM_029492429.1">
    <property type="protein sequence ID" value="XP_029348289.1"/>
    <property type="gene ID" value="LOC103308705"/>
</dbReference>
<dbReference type="Pfam" id="PF21787">
    <property type="entry name" value="TNP-like_RNaseH_N"/>
    <property type="match status" value="1"/>
</dbReference>
<dbReference type="Pfam" id="PF05485">
    <property type="entry name" value="THAP"/>
    <property type="match status" value="1"/>
</dbReference>
<keyword evidence="5" id="KW-0862">Zinc</keyword>
<keyword evidence="16" id="KW-1185">Reference proteome</keyword>
<proteinExistence type="inferred from homology"/>
<evidence type="ECO:0000256" key="13">
    <source>
        <dbReference type="SAM" id="Coils"/>
    </source>
</evidence>
<dbReference type="InterPro" id="IPR048365">
    <property type="entry name" value="TNP-like_RNaseH_N"/>
</dbReference>
<evidence type="ECO:0000256" key="10">
    <source>
        <dbReference type="ARBA" id="ARBA00023242"/>
    </source>
</evidence>
<evidence type="ECO:0000256" key="7">
    <source>
        <dbReference type="ARBA" id="ARBA00023054"/>
    </source>
</evidence>
<dbReference type="PANTHER" id="PTHR46600:SF1">
    <property type="entry name" value="THAP DOMAIN-CONTAINING PROTEIN 1"/>
    <property type="match status" value="1"/>
</dbReference>
<evidence type="ECO:0000256" key="9">
    <source>
        <dbReference type="ARBA" id="ARBA00023163"/>
    </source>
</evidence>
<comment type="subcellular location">
    <subcellularLocation>
        <location evidence="1">Nucleus</location>
        <location evidence="1">Nucleoplasm</location>
    </subcellularLocation>
</comment>
<dbReference type="SMART" id="SM00980">
    <property type="entry name" value="THAP"/>
    <property type="match status" value="1"/>
</dbReference>
<keyword evidence="4 12" id="KW-0863">Zinc-finger</keyword>
<dbReference type="GeneID" id="103308705"/>
<evidence type="ECO:0000256" key="8">
    <source>
        <dbReference type="ARBA" id="ARBA00023125"/>
    </source>
</evidence>
<keyword evidence="6" id="KW-0805">Transcription regulation</keyword>
<evidence type="ECO:0000256" key="2">
    <source>
        <dbReference type="ARBA" id="ARBA00006177"/>
    </source>
</evidence>
<keyword evidence="7 13" id="KW-0175">Coiled coil</keyword>
<evidence type="ECO:0000313" key="15">
    <source>
        <dbReference type="EnsemblMetazoa" id="XP_029348289.1"/>
    </source>
</evidence>
<dbReference type="AlphaFoldDB" id="A0A8R2JWH4"/>
<keyword evidence="3" id="KW-0479">Metal-binding</keyword>
<dbReference type="GO" id="GO:0008270">
    <property type="term" value="F:zinc ion binding"/>
    <property type="evidence" value="ECO:0007669"/>
    <property type="project" value="UniProtKB-KW"/>
</dbReference>
<dbReference type="GO" id="GO:0005654">
    <property type="term" value="C:nucleoplasm"/>
    <property type="evidence" value="ECO:0007669"/>
    <property type="project" value="UniProtKB-SubCell"/>
</dbReference>
<dbReference type="KEGG" id="api:103308705"/>
<keyword evidence="11" id="KW-0131">Cell cycle</keyword>
<evidence type="ECO:0000256" key="12">
    <source>
        <dbReference type="PROSITE-ProRule" id="PRU00309"/>
    </source>
</evidence>
<comment type="similarity">
    <text evidence="2">Belongs to the THAP1 family.</text>
</comment>
<reference evidence="16" key="1">
    <citation type="submission" date="2010-06" db="EMBL/GenBank/DDBJ databases">
        <authorList>
            <person name="Jiang H."/>
            <person name="Abraham K."/>
            <person name="Ali S."/>
            <person name="Alsbrooks S.L."/>
            <person name="Anim B.N."/>
            <person name="Anosike U.S."/>
            <person name="Attaway T."/>
            <person name="Bandaranaike D.P."/>
            <person name="Battles P.K."/>
            <person name="Bell S.N."/>
            <person name="Bell A.V."/>
            <person name="Beltran B."/>
            <person name="Bickham C."/>
            <person name="Bustamante Y."/>
            <person name="Caleb T."/>
            <person name="Canada A."/>
            <person name="Cardenas V."/>
            <person name="Carter K."/>
            <person name="Chacko J."/>
            <person name="Chandrabose M.N."/>
            <person name="Chavez D."/>
            <person name="Chavez A."/>
            <person name="Chen L."/>
            <person name="Chu H.-S."/>
            <person name="Claassen K.J."/>
            <person name="Cockrell R."/>
            <person name="Collins M."/>
            <person name="Cooper J.A."/>
            <person name="Cree A."/>
            <person name="Curry S.M."/>
            <person name="Da Y."/>
            <person name="Dao M.D."/>
            <person name="Das B."/>
            <person name="Davila M.-L."/>
            <person name="Davy-Carroll L."/>
            <person name="Denson S."/>
            <person name="Dinh H."/>
            <person name="Ebong V.E."/>
            <person name="Edwards J.R."/>
            <person name="Egan A."/>
            <person name="El-Daye J."/>
            <person name="Escobedo L."/>
            <person name="Fernandez S."/>
            <person name="Fernando P.R."/>
            <person name="Flagg N."/>
            <person name="Forbes L.D."/>
            <person name="Fowler R.G."/>
            <person name="Fu Q."/>
            <person name="Gabisi R.A."/>
            <person name="Ganer J."/>
            <person name="Garbino Pronczuk A."/>
            <person name="Garcia R.M."/>
            <person name="Garner T."/>
            <person name="Garrett T.E."/>
            <person name="Gonzalez D.A."/>
            <person name="Hamid H."/>
            <person name="Hawkins E.S."/>
            <person name="Hirani K."/>
            <person name="Hogues M.E."/>
            <person name="Hollins B."/>
            <person name="Hsiao C.-H."/>
            <person name="Jabil R."/>
            <person name="James M.L."/>
            <person name="Jhangiani S.N."/>
            <person name="Johnson B."/>
            <person name="Johnson Q."/>
            <person name="Joshi V."/>
            <person name="Kalu J.B."/>
            <person name="Kam C."/>
            <person name="Kashfia A."/>
            <person name="Keebler J."/>
            <person name="Kisamo H."/>
            <person name="Kovar C.L."/>
            <person name="Lago L.A."/>
            <person name="Lai C.-Y."/>
            <person name="Laidlaw J."/>
            <person name="Lara F."/>
            <person name="Le T.-K."/>
            <person name="Lee S.L."/>
            <person name="Legall F.H."/>
            <person name="Lemon S.J."/>
            <person name="Lewis L.R."/>
            <person name="Li B."/>
            <person name="Liu Y."/>
            <person name="Liu Y.-S."/>
            <person name="Lopez J."/>
            <person name="Lozado R.J."/>
            <person name="Lu J."/>
            <person name="Madu R.C."/>
            <person name="Maheshwari M."/>
            <person name="Maheshwari R."/>
            <person name="Malloy K."/>
            <person name="Martinez E."/>
            <person name="Mathew T."/>
            <person name="Mercado I.C."/>
            <person name="Mercado C."/>
            <person name="Meyer B."/>
            <person name="Montgomery K."/>
            <person name="Morgan M.B."/>
            <person name="Munidasa M."/>
            <person name="Nazareth L.V."/>
            <person name="Nelson J."/>
            <person name="Ng B.M."/>
            <person name="Nguyen N.B."/>
            <person name="Nguyen P.Q."/>
            <person name="Nguyen T."/>
            <person name="Obregon M."/>
            <person name="Okwuonu G.O."/>
            <person name="Onwere C.G."/>
            <person name="Orozco G."/>
            <person name="Parra A."/>
            <person name="Patel S."/>
            <person name="Patil S."/>
            <person name="Perez A."/>
            <person name="Perez Y."/>
            <person name="Pham C."/>
            <person name="Primus E.L."/>
            <person name="Pu L.-L."/>
            <person name="Puazo M."/>
            <person name="Qin X."/>
            <person name="Quiroz J.B."/>
            <person name="Reese J."/>
            <person name="Richards S."/>
            <person name="Rives C.M."/>
            <person name="Robberts R."/>
            <person name="Ruiz S.J."/>
            <person name="Ruiz M.J."/>
            <person name="Santibanez J."/>
            <person name="Schneider B.W."/>
            <person name="Sisson I."/>
            <person name="Smith M."/>
            <person name="Sodergren E."/>
            <person name="Song X.-Z."/>
            <person name="Song B.B."/>
            <person name="Summersgill H."/>
            <person name="Thelus R."/>
            <person name="Thornton R.D."/>
            <person name="Trejos Z.Y."/>
            <person name="Usmani K."/>
            <person name="Vattathil S."/>
            <person name="Villasana D."/>
            <person name="Walker D.L."/>
            <person name="Wang S."/>
            <person name="Wang K."/>
            <person name="White C.S."/>
            <person name="Williams A.C."/>
            <person name="Williamson J."/>
            <person name="Wilson K."/>
            <person name="Woghiren I.O."/>
            <person name="Woodworth J.R."/>
            <person name="Worley K.C."/>
            <person name="Wright R.A."/>
            <person name="Wu W."/>
            <person name="Young L."/>
            <person name="Zhang L."/>
            <person name="Zhang J."/>
            <person name="Zhu Y."/>
            <person name="Muzny D.M."/>
            <person name="Weinstock G."/>
            <person name="Gibbs R.A."/>
        </authorList>
    </citation>
    <scope>NUCLEOTIDE SEQUENCE [LARGE SCALE GENOMIC DNA]</scope>
    <source>
        <strain evidence="16">LSR1</strain>
    </source>
</reference>
<dbReference type="RefSeq" id="XP_029348289.1">
    <property type="nucleotide sequence ID" value="XM_029492429.1"/>
</dbReference>
<dbReference type="InterPro" id="IPR006612">
    <property type="entry name" value="THAP_Znf"/>
</dbReference>
<keyword evidence="8 12" id="KW-0238">DNA-binding</keyword>
<dbReference type="SUPFAM" id="SSF57716">
    <property type="entry name" value="Glucocorticoid receptor-like (DNA-binding domain)"/>
    <property type="match status" value="1"/>
</dbReference>
<evidence type="ECO:0000256" key="4">
    <source>
        <dbReference type="ARBA" id="ARBA00022771"/>
    </source>
</evidence>
<organism evidence="15 16">
    <name type="scientific">Acyrthosiphon pisum</name>
    <name type="common">Pea aphid</name>
    <dbReference type="NCBI Taxonomy" id="7029"/>
    <lineage>
        <taxon>Eukaryota</taxon>
        <taxon>Metazoa</taxon>
        <taxon>Ecdysozoa</taxon>
        <taxon>Arthropoda</taxon>
        <taxon>Hexapoda</taxon>
        <taxon>Insecta</taxon>
        <taxon>Pterygota</taxon>
        <taxon>Neoptera</taxon>
        <taxon>Paraneoptera</taxon>
        <taxon>Hemiptera</taxon>
        <taxon>Sternorrhyncha</taxon>
        <taxon>Aphidomorpha</taxon>
        <taxon>Aphidoidea</taxon>
        <taxon>Aphididae</taxon>
        <taxon>Macrosiphini</taxon>
        <taxon>Acyrthosiphon</taxon>
    </lineage>
</organism>
<name>A0A8R2JWH4_ACYPI</name>
<evidence type="ECO:0000256" key="11">
    <source>
        <dbReference type="ARBA" id="ARBA00023306"/>
    </source>
</evidence>
<keyword evidence="9" id="KW-0804">Transcription</keyword>
<dbReference type="Proteomes" id="UP000007819">
    <property type="component" value="Unassembled WGS sequence"/>
</dbReference>
<protein>
    <recommendedName>
        <fullName evidence="14">THAP-type domain-containing protein</fullName>
    </recommendedName>
</protein>
<feature type="domain" description="THAP-type" evidence="14">
    <location>
        <begin position="1"/>
        <end position="104"/>
    </location>
</feature>
<dbReference type="PANTHER" id="PTHR46600">
    <property type="entry name" value="THAP DOMAIN-CONTAINING"/>
    <property type="match status" value="1"/>
</dbReference>
<keyword evidence="10" id="KW-0539">Nucleus</keyword>
<reference evidence="15" key="2">
    <citation type="submission" date="2022-06" db="UniProtKB">
        <authorList>
            <consortium name="EnsemblMetazoa"/>
        </authorList>
    </citation>
    <scope>IDENTIFICATION</scope>
</reference>
<feature type="coiled-coil region" evidence="13">
    <location>
        <begin position="296"/>
        <end position="330"/>
    </location>
</feature>
<evidence type="ECO:0000256" key="3">
    <source>
        <dbReference type="ARBA" id="ARBA00022723"/>
    </source>
</evidence>
<accession>A0A8R2JWH4</accession>
<dbReference type="PROSITE" id="PS50950">
    <property type="entry name" value="ZF_THAP"/>
    <property type="match status" value="1"/>
</dbReference>